<protein>
    <recommendedName>
        <fullName evidence="2">Core-2/I-Branching enzyme</fullName>
    </recommendedName>
</protein>
<sequence>MNIALLILTRGPPIQERYFMEKSTPNYNISTYVHYKEKNNNPYQIKKHVKTEWGKYSIVEATINLIQAAKHADWVFLMSGECVVNENKLIKLCDGLSKFHYLGEKTRNGINLIKSSQWWLMNNHDAQVILKTRKKYRHVFEKSNFAAVDEIYFLTVLMREIPNFAYTNKELTKTRRFKNLPHSHPYVFSSLTPYCMNLLRSSICMRKIPYNAKEITPKNILIITSGLETYKHSLDADVFLFDYGNSLTYSQATFNWKMKLPMHFLVKPLVQQFNNFFKQWKWVWFVPDYIHVNQQLLDIVDEAVKVTPGTRLKYGEPYPILKKSFFHNIKEQGELHKDVIMNIMRRKNTKEYNMYTKNVKKWKCRLRNKD</sequence>
<proteinExistence type="predicted"/>
<evidence type="ECO:0000313" key="1">
    <source>
        <dbReference type="EMBL" id="QFG74010.1"/>
    </source>
</evidence>
<name>A0A5J6VJB7_9VIRU</name>
<dbReference type="EMBL" id="MN448275">
    <property type="protein sequence ID" value="QFG74010.1"/>
    <property type="molecule type" value="Genomic_DNA"/>
</dbReference>
<evidence type="ECO:0008006" key="2">
    <source>
        <dbReference type="Google" id="ProtNLM"/>
    </source>
</evidence>
<reference evidence="1" key="1">
    <citation type="journal article" date="2019" name="Philos. Trans. R. Soc. Lond., B, Biol. Sci.">
        <title>Targeted metagenomic recovery of four divergent viruses reveals shared and distinctive characteristics of giant viruses of marine eukaryotes.</title>
        <authorList>
            <person name="Needham D.M."/>
            <person name="Poirier C."/>
            <person name="Hehenberger E."/>
            <person name="Jimenez V."/>
            <person name="Swalwell J.E."/>
            <person name="Santoro A.E."/>
            <person name="Worden A.Z."/>
        </authorList>
    </citation>
    <scope>NUCLEOTIDE SEQUENCE</scope>
    <source>
        <strain evidence="1">OPacV-662</strain>
    </source>
</reference>
<accession>A0A5J6VJB7</accession>
<organism evidence="1">
    <name type="scientific">Megaviridae environmental sample</name>
    <dbReference type="NCBI Taxonomy" id="1737588"/>
    <lineage>
        <taxon>Viruses</taxon>
        <taxon>Varidnaviria</taxon>
        <taxon>Bamfordvirae</taxon>
        <taxon>Nucleocytoviricota</taxon>
        <taxon>Megaviricetes</taxon>
        <taxon>Imitervirales</taxon>
        <taxon>Mimiviridae</taxon>
        <taxon>environmental samples</taxon>
    </lineage>
</organism>